<feature type="transmembrane region" description="Helical" evidence="2">
    <location>
        <begin position="310"/>
        <end position="328"/>
    </location>
</feature>
<comment type="caution">
    <text evidence="3">The sequence shown here is derived from an EMBL/GenBank/DDBJ whole genome shotgun (WGS) entry which is preliminary data.</text>
</comment>
<feature type="transmembrane region" description="Helical" evidence="2">
    <location>
        <begin position="389"/>
        <end position="410"/>
    </location>
</feature>
<keyword evidence="2" id="KW-1133">Transmembrane helix</keyword>
<proteinExistence type="predicted"/>
<feature type="transmembrane region" description="Helical" evidence="2">
    <location>
        <begin position="23"/>
        <end position="47"/>
    </location>
</feature>
<feature type="region of interest" description="Disordered" evidence="1">
    <location>
        <begin position="416"/>
        <end position="547"/>
    </location>
</feature>
<feature type="transmembrane region" description="Helical" evidence="2">
    <location>
        <begin position="248"/>
        <end position="267"/>
    </location>
</feature>
<keyword evidence="2" id="KW-0812">Transmembrane</keyword>
<feature type="region of interest" description="Disordered" evidence="1">
    <location>
        <begin position="575"/>
        <end position="607"/>
    </location>
</feature>
<evidence type="ECO:0000256" key="1">
    <source>
        <dbReference type="SAM" id="MobiDB-lite"/>
    </source>
</evidence>
<gene>
    <name evidence="3" type="ORF">ABZ508_34300</name>
</gene>
<feature type="transmembrane region" description="Helical" evidence="2">
    <location>
        <begin position="349"/>
        <end position="369"/>
    </location>
</feature>
<feature type="compositionally biased region" description="Low complexity" evidence="1">
    <location>
        <begin position="582"/>
        <end position="599"/>
    </location>
</feature>
<feature type="transmembrane region" description="Helical" evidence="2">
    <location>
        <begin position="274"/>
        <end position="298"/>
    </location>
</feature>
<feature type="compositionally biased region" description="Low complexity" evidence="1">
    <location>
        <begin position="417"/>
        <end position="455"/>
    </location>
</feature>
<reference evidence="3 4" key="1">
    <citation type="submission" date="2024-06" db="EMBL/GenBank/DDBJ databases">
        <title>The Natural Products Discovery Center: Release of the First 8490 Sequenced Strains for Exploring Actinobacteria Biosynthetic Diversity.</title>
        <authorList>
            <person name="Kalkreuter E."/>
            <person name="Kautsar S.A."/>
            <person name="Yang D."/>
            <person name="Bader C.D."/>
            <person name="Teijaro C.N."/>
            <person name="Fluegel L."/>
            <person name="Davis C.M."/>
            <person name="Simpson J.R."/>
            <person name="Lauterbach L."/>
            <person name="Steele A.D."/>
            <person name="Gui C."/>
            <person name="Meng S."/>
            <person name="Li G."/>
            <person name="Viehrig K."/>
            <person name="Ye F."/>
            <person name="Su P."/>
            <person name="Kiefer A.F."/>
            <person name="Nichols A."/>
            <person name="Cepeda A.J."/>
            <person name="Yan W."/>
            <person name="Fan B."/>
            <person name="Jiang Y."/>
            <person name="Adhikari A."/>
            <person name="Zheng C.-J."/>
            <person name="Schuster L."/>
            <person name="Cowan T.M."/>
            <person name="Smanski M.J."/>
            <person name="Chevrette M.G."/>
            <person name="De Carvalho L.P.S."/>
            <person name="Shen B."/>
        </authorList>
    </citation>
    <scope>NUCLEOTIDE SEQUENCE [LARGE SCALE GENOMIC DNA]</scope>
    <source>
        <strain evidence="3 4">NPDC006337</strain>
    </source>
</reference>
<evidence type="ECO:0000256" key="2">
    <source>
        <dbReference type="SAM" id="Phobius"/>
    </source>
</evidence>
<dbReference type="InterPro" id="IPR045931">
    <property type="entry name" value="DUF6350"/>
</dbReference>
<name>A0ABV2WGF3_9ACTN</name>
<feature type="transmembrane region" description="Helical" evidence="2">
    <location>
        <begin position="125"/>
        <end position="144"/>
    </location>
</feature>
<protein>
    <submittedName>
        <fullName evidence="3">DUF6350 family protein</fullName>
    </submittedName>
</protein>
<keyword evidence="2" id="KW-0472">Membrane</keyword>
<dbReference type="Pfam" id="PF19877">
    <property type="entry name" value="DUF6350"/>
    <property type="match status" value="1"/>
</dbReference>
<evidence type="ECO:0000313" key="4">
    <source>
        <dbReference type="Proteomes" id="UP001550378"/>
    </source>
</evidence>
<sequence>MTEATDHSPAPVQGGRTAALAGACVRGALAAGLGLGSVTVLVMVMWISSPYPDSGPGGALHVAAGVWLLVHGAELVRPATLGGAPAPVGVVPLALVALPVWLVYRTARDAAEPALDRPGPSARGAVGAVTAGYLLVGAAALAYGTGGPLPAEPLGAALHLPPLVALAAAAGVWTAHGRPTGPLPGRVPERIRVGLARSRTALAVRAAAIGLGVLLGGGAVLVAVSLAWHAGAARESLLGLSGVWSGRMALLLLAVALAPNAAVWGAAYGLGPGFLLGTGVAVTPLGVTGTAVAPPFPLLAAVPAGGPGTWVNWTVAVVPVAAGAAVGWTCGGGRRGAGARDGGLRDAAFAALLTAVLVGAAVAVLAAAAGGPLGTGRLAAFGPVWWRTGGAAAAWAAGLGVPVAVGLRAWRRRDDAAPATSAPVPSAPATSAPVPSAPATSAPVPSAPATSAPVPSASPAPPGPAPATPEQSPDLDPASEAPTAGPVPAPASTNANAPQPKPGSGAAPAPLPVPSPDASRASGGAGREERPAPEDDPGDPAFEPYAVLPAAWEDPVAREARWTALKEASGGLMATFPPAPVAGPAAPADEMPEAPGADDPGPPQRRS</sequence>
<accession>A0ABV2WGF3</accession>
<feature type="transmembrane region" description="Helical" evidence="2">
    <location>
        <begin position="84"/>
        <end position="104"/>
    </location>
</feature>
<evidence type="ECO:0000313" key="3">
    <source>
        <dbReference type="EMBL" id="MEU0712434.1"/>
    </source>
</evidence>
<keyword evidence="4" id="KW-1185">Reference proteome</keyword>
<organism evidence="3 4">
    <name type="scientific">Streptomyces lavendulocolor</name>
    <dbReference type="NCBI Taxonomy" id="67316"/>
    <lineage>
        <taxon>Bacteria</taxon>
        <taxon>Bacillati</taxon>
        <taxon>Actinomycetota</taxon>
        <taxon>Actinomycetes</taxon>
        <taxon>Kitasatosporales</taxon>
        <taxon>Streptomycetaceae</taxon>
        <taxon>Streptomyces</taxon>
    </lineage>
</organism>
<dbReference type="Proteomes" id="UP001550378">
    <property type="component" value="Unassembled WGS sequence"/>
</dbReference>
<dbReference type="EMBL" id="JBEXZR010000059">
    <property type="protein sequence ID" value="MEU0712434.1"/>
    <property type="molecule type" value="Genomic_DNA"/>
</dbReference>
<feature type="transmembrane region" description="Helical" evidence="2">
    <location>
        <begin position="156"/>
        <end position="176"/>
    </location>
</feature>
<feature type="transmembrane region" description="Helical" evidence="2">
    <location>
        <begin position="202"/>
        <end position="228"/>
    </location>
</feature>
<feature type="compositionally biased region" description="Pro residues" evidence="1">
    <location>
        <begin position="456"/>
        <end position="467"/>
    </location>
</feature>